<sequence>GKRRLRGEILAAKGMYGGGAWCIIGDFNAVLNSDERRGIAHGGPIHSPINIVEFDVFV</sequence>
<feature type="non-terminal residue" evidence="1">
    <location>
        <position position="1"/>
    </location>
</feature>
<name>A0A392T669_9FABA</name>
<proteinExistence type="predicted"/>
<reference evidence="1 2" key="1">
    <citation type="journal article" date="2018" name="Front. Plant Sci.">
        <title>Red Clover (Trifolium pratense) and Zigzag Clover (T. medium) - A Picture of Genomic Similarities and Differences.</title>
        <authorList>
            <person name="Dluhosova J."/>
            <person name="Istvanek J."/>
            <person name="Nedelnik J."/>
            <person name="Repkova J."/>
        </authorList>
    </citation>
    <scope>NUCLEOTIDE SEQUENCE [LARGE SCALE GENOMIC DNA]</scope>
    <source>
        <strain evidence="2">cv. 10/8</strain>
        <tissue evidence="1">Leaf</tissue>
    </source>
</reference>
<evidence type="ECO:0000313" key="1">
    <source>
        <dbReference type="EMBL" id="MCI56591.1"/>
    </source>
</evidence>
<accession>A0A392T669</accession>
<evidence type="ECO:0008006" key="3">
    <source>
        <dbReference type="Google" id="ProtNLM"/>
    </source>
</evidence>
<comment type="caution">
    <text evidence="1">The sequence shown here is derived from an EMBL/GenBank/DDBJ whole genome shotgun (WGS) entry which is preliminary data.</text>
</comment>
<keyword evidence="2" id="KW-1185">Reference proteome</keyword>
<evidence type="ECO:0000313" key="2">
    <source>
        <dbReference type="Proteomes" id="UP000265520"/>
    </source>
</evidence>
<protein>
    <recommendedName>
        <fullName evidence="3">Endonuclease/exonuclease/phosphatase family protein</fullName>
    </recommendedName>
</protein>
<dbReference type="EMBL" id="LXQA010514735">
    <property type="protein sequence ID" value="MCI56591.1"/>
    <property type="molecule type" value="Genomic_DNA"/>
</dbReference>
<dbReference type="AlphaFoldDB" id="A0A392T669"/>
<organism evidence="1 2">
    <name type="scientific">Trifolium medium</name>
    <dbReference type="NCBI Taxonomy" id="97028"/>
    <lineage>
        <taxon>Eukaryota</taxon>
        <taxon>Viridiplantae</taxon>
        <taxon>Streptophyta</taxon>
        <taxon>Embryophyta</taxon>
        <taxon>Tracheophyta</taxon>
        <taxon>Spermatophyta</taxon>
        <taxon>Magnoliopsida</taxon>
        <taxon>eudicotyledons</taxon>
        <taxon>Gunneridae</taxon>
        <taxon>Pentapetalae</taxon>
        <taxon>rosids</taxon>
        <taxon>fabids</taxon>
        <taxon>Fabales</taxon>
        <taxon>Fabaceae</taxon>
        <taxon>Papilionoideae</taxon>
        <taxon>50 kb inversion clade</taxon>
        <taxon>NPAAA clade</taxon>
        <taxon>Hologalegina</taxon>
        <taxon>IRL clade</taxon>
        <taxon>Trifolieae</taxon>
        <taxon>Trifolium</taxon>
    </lineage>
</organism>
<dbReference type="Proteomes" id="UP000265520">
    <property type="component" value="Unassembled WGS sequence"/>
</dbReference>